<accession>A0A1H9R604</accession>
<dbReference type="SUPFAM" id="SSF56024">
    <property type="entry name" value="Phospholipase D/nuclease"/>
    <property type="match status" value="1"/>
</dbReference>
<keyword evidence="4" id="KW-1185">Reference proteome</keyword>
<dbReference type="SUPFAM" id="SSF52540">
    <property type="entry name" value="P-loop containing nucleoside triphosphate hydrolases"/>
    <property type="match status" value="1"/>
</dbReference>
<gene>
    <name evidence="3" type="ORF">SAMN02910429_00785</name>
</gene>
<reference evidence="4" key="1">
    <citation type="submission" date="2016-10" db="EMBL/GenBank/DDBJ databases">
        <authorList>
            <person name="Varghese N."/>
            <person name="Submissions S."/>
        </authorList>
    </citation>
    <scope>NUCLEOTIDE SEQUENCE [LARGE SCALE GENOMIC DNA]</scope>
    <source>
        <strain evidence="4">S1b</strain>
    </source>
</reference>
<dbReference type="Pfam" id="PF26350">
    <property type="entry name" value="DUF8090"/>
    <property type="match status" value="1"/>
</dbReference>
<dbReference type="Pfam" id="PF13091">
    <property type="entry name" value="PLDc_2"/>
    <property type="match status" value="1"/>
</dbReference>
<evidence type="ECO:0000313" key="3">
    <source>
        <dbReference type="EMBL" id="SER68128.1"/>
    </source>
</evidence>
<dbReference type="CDD" id="cd18799">
    <property type="entry name" value="SF2_C_EcoAI-like"/>
    <property type="match status" value="1"/>
</dbReference>
<dbReference type="InterPro" id="IPR025202">
    <property type="entry name" value="PLD-like_dom"/>
</dbReference>
<name>A0A1H9R604_9FIRM</name>
<dbReference type="GO" id="GO:0005829">
    <property type="term" value="C:cytosol"/>
    <property type="evidence" value="ECO:0007669"/>
    <property type="project" value="TreeGrafter"/>
</dbReference>
<dbReference type="InterPro" id="IPR021835">
    <property type="entry name" value="DUF3427"/>
</dbReference>
<evidence type="ECO:0000313" key="4">
    <source>
        <dbReference type="Proteomes" id="UP000182471"/>
    </source>
</evidence>
<dbReference type="GO" id="GO:0005524">
    <property type="term" value="F:ATP binding"/>
    <property type="evidence" value="ECO:0007669"/>
    <property type="project" value="InterPro"/>
</dbReference>
<dbReference type="Proteomes" id="UP000182471">
    <property type="component" value="Unassembled WGS sequence"/>
</dbReference>
<proteinExistence type="predicted"/>
<dbReference type="GO" id="GO:0003677">
    <property type="term" value="F:DNA binding"/>
    <property type="evidence" value="ECO:0007669"/>
    <property type="project" value="InterPro"/>
</dbReference>
<dbReference type="Pfam" id="PF04851">
    <property type="entry name" value="ResIII"/>
    <property type="match status" value="1"/>
</dbReference>
<dbReference type="PANTHER" id="PTHR47396:SF1">
    <property type="entry name" value="ATP-DEPENDENT HELICASE IRC3-RELATED"/>
    <property type="match status" value="1"/>
</dbReference>
<feature type="domain" description="Helicase ATP-binding" evidence="1">
    <location>
        <begin position="244"/>
        <end position="395"/>
    </location>
</feature>
<sequence length="998" mass="115868">MQEYIKQEELSCKIQNGFKTAYIDGSVAADPQYVPQFVSNNYKEGRKVLTIIEDELLKCDSFKISVAFITSSGVVTLLPVLKELEEKGIKGEILTTNYLNFSEPKALKRLQKFSNITIKMYDIENARYGFHTKGYIFKKNDLYRMIIGSSNLTGKALTENLEWNTKVLSTSKGEVACDILKEFDQLWNSQYSKEFDEFYEEYERKYQIIKRQKEIAKESQITSIEEYKLQPNSMQILFINNLKKIIDNNQNRALLISATGTGKTFASAFAMRELGFKRVLFLVHRSQLAIQTKKSYKKVFSNKVKMGLFGGGHEDYDSDYIFATVQKLSKDDTMSKYNKDAFDCIILDEAHHSSANSYQKVMNYFTPKLWLGMTATPDKTTDLENIESNNIYEIFNYQIACEIRLQDAMEEKLLCPFHYFGVSDIVEVDETEIKKKKIGGEIFKNLTSESRVDYILKQANFYGYSGDRVKGLIFCSRIDEAEELSKIINQRINKETNQKYRTIALSGKATEEERQDAFERLAQDEGDNALDYILSVEILNEGVDIVEVNQVIMLRPTQSPIVFIQQLGRGLRKSQGKEYVVIIDFIGNYDNNFMIPVALSGDRSYNQDTIKKYIISGNNLLPGTSTIHFDSIAKEKIFKTIDKMKGIKNIITQSYTNLKKRLGRIPYLLDFYRENEIDPSVIIDKFGTYQDFLEKKEKELYVGKITQEEKCILKYLSKTIIQGIRPHEICILENLLKNNSIELEDLKNDFEHEYHSCLEESDYKSAISLLNGQFTKNKAEKDLYKGVIDIVKEENDSRLRRFETFSNRLQHAEFNRQLNDIVEVAKAQYNDKYFDYFKQDKPFVLFQKYTRRDVCLLTNFETDISSVMYGKKRIKDEVFLFVTYHKEEAQEGEQYVQGRPDYADAFKDSMTFYWDSQIGQGIESNYCQEVITASKINLFVKKDQNEKSFYYLGKCNIQSYEESTKLDNSGNEKAITKFVFKMNTPVREDVLKYLNAGI</sequence>
<evidence type="ECO:0000259" key="2">
    <source>
        <dbReference type="PROSITE" id="PS51194"/>
    </source>
</evidence>
<dbReference type="Pfam" id="PF11907">
    <property type="entry name" value="DUF3427"/>
    <property type="match status" value="1"/>
</dbReference>
<evidence type="ECO:0000259" key="1">
    <source>
        <dbReference type="PROSITE" id="PS51192"/>
    </source>
</evidence>
<dbReference type="CDD" id="cd09204">
    <property type="entry name" value="PLDc_N_DEXD_b2"/>
    <property type="match status" value="1"/>
</dbReference>
<dbReference type="EMBL" id="FOGW01000007">
    <property type="protein sequence ID" value="SER68128.1"/>
    <property type="molecule type" value="Genomic_DNA"/>
</dbReference>
<dbReference type="InterPro" id="IPR006935">
    <property type="entry name" value="Helicase/UvrB_N"/>
</dbReference>
<organism evidence="3 4">
    <name type="scientific">Lachnobacterium bovis</name>
    <dbReference type="NCBI Taxonomy" id="140626"/>
    <lineage>
        <taxon>Bacteria</taxon>
        <taxon>Bacillati</taxon>
        <taxon>Bacillota</taxon>
        <taxon>Clostridia</taxon>
        <taxon>Lachnospirales</taxon>
        <taxon>Lachnospiraceae</taxon>
        <taxon>Lachnobacterium</taxon>
    </lineage>
</organism>
<feature type="domain" description="Helicase C-terminal" evidence="2">
    <location>
        <begin position="447"/>
        <end position="621"/>
    </location>
</feature>
<dbReference type="Gene3D" id="3.40.50.300">
    <property type="entry name" value="P-loop containing nucleotide triphosphate hydrolases"/>
    <property type="match status" value="2"/>
</dbReference>
<dbReference type="Gene3D" id="3.30.870.10">
    <property type="entry name" value="Endonuclease Chain A"/>
    <property type="match status" value="1"/>
</dbReference>
<dbReference type="InterPro" id="IPR050742">
    <property type="entry name" value="Helicase_Restrict-Modif_Enz"/>
</dbReference>
<dbReference type="InterPro" id="IPR014001">
    <property type="entry name" value="Helicase_ATP-bd"/>
</dbReference>
<dbReference type="InterPro" id="IPR001650">
    <property type="entry name" value="Helicase_C-like"/>
</dbReference>
<dbReference type="RefSeq" id="WP_074730450.1">
    <property type="nucleotide sequence ID" value="NZ_FOGW01000007.1"/>
</dbReference>
<dbReference type="CDD" id="cd18032">
    <property type="entry name" value="DEXHc_RE_I_III_res"/>
    <property type="match status" value="1"/>
</dbReference>
<dbReference type="PROSITE" id="PS51192">
    <property type="entry name" value="HELICASE_ATP_BIND_1"/>
    <property type="match status" value="1"/>
</dbReference>
<dbReference type="AlphaFoldDB" id="A0A1H9R604"/>
<dbReference type="PANTHER" id="PTHR47396">
    <property type="entry name" value="TYPE I RESTRICTION ENZYME ECOKI R PROTEIN"/>
    <property type="match status" value="1"/>
</dbReference>
<dbReference type="Pfam" id="PF00271">
    <property type="entry name" value="Helicase_C"/>
    <property type="match status" value="1"/>
</dbReference>
<dbReference type="InterPro" id="IPR058403">
    <property type="entry name" value="DUF8090"/>
</dbReference>
<protein>
    <submittedName>
        <fullName evidence="3">PLD-like domain-containing protein</fullName>
    </submittedName>
</protein>
<dbReference type="SMART" id="SM00487">
    <property type="entry name" value="DEXDc"/>
    <property type="match status" value="1"/>
</dbReference>
<dbReference type="InterPro" id="IPR027417">
    <property type="entry name" value="P-loop_NTPase"/>
</dbReference>
<dbReference type="GO" id="GO:0016787">
    <property type="term" value="F:hydrolase activity"/>
    <property type="evidence" value="ECO:0007669"/>
    <property type="project" value="InterPro"/>
</dbReference>
<dbReference type="SMART" id="SM00490">
    <property type="entry name" value="HELICc"/>
    <property type="match status" value="1"/>
</dbReference>
<dbReference type="PROSITE" id="PS51194">
    <property type="entry name" value="HELICASE_CTER"/>
    <property type="match status" value="1"/>
</dbReference>